<dbReference type="AlphaFoldDB" id="A0A0L0T5W6"/>
<gene>
    <name evidence="1" type="ORF">AMAG_20245</name>
</gene>
<proteinExistence type="predicted"/>
<reference evidence="1 2" key="1">
    <citation type="submission" date="2009-11" db="EMBL/GenBank/DDBJ databases">
        <title>Annotation of Allomyces macrogynus ATCC 38327.</title>
        <authorList>
            <consortium name="The Broad Institute Genome Sequencing Platform"/>
            <person name="Russ C."/>
            <person name="Cuomo C."/>
            <person name="Burger G."/>
            <person name="Gray M.W."/>
            <person name="Holland P.W.H."/>
            <person name="King N."/>
            <person name="Lang F.B.F."/>
            <person name="Roger A.J."/>
            <person name="Ruiz-Trillo I."/>
            <person name="Young S.K."/>
            <person name="Zeng Q."/>
            <person name="Gargeya S."/>
            <person name="Fitzgerald M."/>
            <person name="Haas B."/>
            <person name="Abouelleil A."/>
            <person name="Alvarado L."/>
            <person name="Arachchi H.M."/>
            <person name="Berlin A."/>
            <person name="Chapman S.B."/>
            <person name="Gearin G."/>
            <person name="Goldberg J."/>
            <person name="Griggs A."/>
            <person name="Gujja S."/>
            <person name="Hansen M."/>
            <person name="Heiman D."/>
            <person name="Howarth C."/>
            <person name="Larimer J."/>
            <person name="Lui A."/>
            <person name="MacDonald P.J.P."/>
            <person name="McCowen C."/>
            <person name="Montmayeur A."/>
            <person name="Murphy C."/>
            <person name="Neiman D."/>
            <person name="Pearson M."/>
            <person name="Priest M."/>
            <person name="Roberts A."/>
            <person name="Saif S."/>
            <person name="Shea T."/>
            <person name="Sisk P."/>
            <person name="Stolte C."/>
            <person name="Sykes S."/>
            <person name="Wortman J."/>
            <person name="Nusbaum C."/>
            <person name="Birren B."/>
        </authorList>
    </citation>
    <scope>NUCLEOTIDE SEQUENCE [LARGE SCALE GENOMIC DNA]</scope>
    <source>
        <strain evidence="1 2">ATCC 38327</strain>
    </source>
</reference>
<evidence type="ECO:0000313" key="2">
    <source>
        <dbReference type="Proteomes" id="UP000054350"/>
    </source>
</evidence>
<accession>A0A0L0T5W6</accession>
<protein>
    <submittedName>
        <fullName evidence="1">Uncharacterized protein</fullName>
    </submittedName>
</protein>
<organism evidence="1 2">
    <name type="scientific">Allomyces macrogynus (strain ATCC 38327)</name>
    <name type="common">Allomyces javanicus var. macrogynus</name>
    <dbReference type="NCBI Taxonomy" id="578462"/>
    <lineage>
        <taxon>Eukaryota</taxon>
        <taxon>Fungi</taxon>
        <taxon>Fungi incertae sedis</taxon>
        <taxon>Blastocladiomycota</taxon>
        <taxon>Blastocladiomycetes</taxon>
        <taxon>Blastocladiales</taxon>
        <taxon>Blastocladiaceae</taxon>
        <taxon>Allomyces</taxon>
    </lineage>
</organism>
<dbReference type="Proteomes" id="UP000054350">
    <property type="component" value="Unassembled WGS sequence"/>
</dbReference>
<dbReference type="OrthoDB" id="5568246at2759"/>
<sequence length="447" mass="47443">MDQCALFCPILARRLHPSRFRAQIKTIWMPAFVLTERLDVVGFFQMFPNLETINAKTLLLIDCFTDAVRRSRAIASPPAAIAAAIGPPPPVLTAPGSPLPLASPTTPAAPLPPAPAPATPSFLLPTLKRIYLDDEPTTDQYLLLQSVAAFLTPHPHPLTVALCMQCMTSLHAYTTTHDEYGCPVAACAVCDPTSECLRCHRVFCASHLVSIASICPHAATQGVADAVCTWCHAASIVACDACGALDCPHCCESGDLEGDDAHVPAGPVLPANPPPPAAGLAALGTPGAQPAGTTAPPLAPRCARTPVVRCDKCRRPRCGQCATHYTCPRCDVTHCASCVEGAVCVLCNSTAQTCSECYLDVHLARDDMYHDMPRVCLSCDYVFCEACRDAHRCDPFLMHARLHARTSRLRGHVRRVREDRAAAMAAATVVGVGGVSGEGQGGVDILE</sequence>
<dbReference type="VEuPathDB" id="FungiDB:AMAG_20245"/>
<name>A0A0L0T5W6_ALLM3</name>
<dbReference type="EMBL" id="GG745364">
    <property type="protein sequence ID" value="KNE70142.1"/>
    <property type="molecule type" value="Genomic_DNA"/>
</dbReference>
<evidence type="ECO:0000313" key="1">
    <source>
        <dbReference type="EMBL" id="KNE70142.1"/>
    </source>
</evidence>
<keyword evidence="2" id="KW-1185">Reference proteome</keyword>
<reference evidence="2" key="2">
    <citation type="submission" date="2009-11" db="EMBL/GenBank/DDBJ databases">
        <title>The Genome Sequence of Allomyces macrogynus strain ATCC 38327.</title>
        <authorList>
            <consortium name="The Broad Institute Genome Sequencing Platform"/>
            <person name="Russ C."/>
            <person name="Cuomo C."/>
            <person name="Shea T."/>
            <person name="Young S.K."/>
            <person name="Zeng Q."/>
            <person name="Koehrsen M."/>
            <person name="Haas B."/>
            <person name="Borodovsky M."/>
            <person name="Guigo R."/>
            <person name="Alvarado L."/>
            <person name="Berlin A."/>
            <person name="Borenstein D."/>
            <person name="Chen Z."/>
            <person name="Engels R."/>
            <person name="Freedman E."/>
            <person name="Gellesch M."/>
            <person name="Goldberg J."/>
            <person name="Griggs A."/>
            <person name="Gujja S."/>
            <person name="Heiman D."/>
            <person name="Hepburn T."/>
            <person name="Howarth C."/>
            <person name="Jen D."/>
            <person name="Larson L."/>
            <person name="Lewis B."/>
            <person name="Mehta T."/>
            <person name="Park D."/>
            <person name="Pearson M."/>
            <person name="Roberts A."/>
            <person name="Saif S."/>
            <person name="Shenoy N."/>
            <person name="Sisk P."/>
            <person name="Stolte C."/>
            <person name="Sykes S."/>
            <person name="Walk T."/>
            <person name="White J."/>
            <person name="Yandava C."/>
            <person name="Burger G."/>
            <person name="Gray M.W."/>
            <person name="Holland P.W.H."/>
            <person name="King N."/>
            <person name="Lang F.B.F."/>
            <person name="Roger A.J."/>
            <person name="Ruiz-Trillo I."/>
            <person name="Lander E."/>
            <person name="Nusbaum C."/>
        </authorList>
    </citation>
    <scope>NUCLEOTIDE SEQUENCE [LARGE SCALE GENOMIC DNA]</scope>
    <source>
        <strain evidence="2">ATCC 38327</strain>
    </source>
</reference>